<reference evidence="4" key="2">
    <citation type="submission" date="2024-04" db="EMBL/GenBank/DDBJ databases">
        <authorList>
            <person name="Chen Y."/>
            <person name="Shah S."/>
            <person name="Dougan E. K."/>
            <person name="Thang M."/>
            <person name="Chan C."/>
        </authorList>
    </citation>
    <scope>NUCLEOTIDE SEQUENCE [LARGE SCALE GENOMIC DNA]</scope>
</reference>
<dbReference type="Proteomes" id="UP001152797">
    <property type="component" value="Unassembled WGS sequence"/>
</dbReference>
<evidence type="ECO:0000256" key="1">
    <source>
        <dbReference type="SAM" id="MobiDB-lite"/>
    </source>
</evidence>
<dbReference type="EMBL" id="CAMXCT010005748">
    <property type="protein sequence ID" value="CAI4013180.1"/>
    <property type="molecule type" value="Genomic_DNA"/>
</dbReference>
<keyword evidence="2" id="KW-0732">Signal</keyword>
<feature type="non-terminal residue" evidence="3">
    <location>
        <position position="244"/>
    </location>
</feature>
<feature type="region of interest" description="Disordered" evidence="1">
    <location>
        <begin position="72"/>
        <end position="156"/>
    </location>
</feature>
<dbReference type="AlphaFoldDB" id="A0A9P1GGX5"/>
<comment type="caution">
    <text evidence="3">The sequence shown here is derived from an EMBL/GenBank/DDBJ whole genome shotgun (WGS) entry which is preliminary data.</text>
</comment>
<accession>A0A9P1GGX5</accession>
<evidence type="ECO:0000313" key="4">
    <source>
        <dbReference type="EMBL" id="CAL1166555.1"/>
    </source>
</evidence>
<evidence type="ECO:0000256" key="2">
    <source>
        <dbReference type="SAM" id="SignalP"/>
    </source>
</evidence>
<reference evidence="3" key="1">
    <citation type="submission" date="2022-10" db="EMBL/GenBank/DDBJ databases">
        <authorList>
            <person name="Chen Y."/>
            <person name="Dougan E. K."/>
            <person name="Chan C."/>
            <person name="Rhodes N."/>
            <person name="Thang M."/>
        </authorList>
    </citation>
    <scope>NUCLEOTIDE SEQUENCE</scope>
</reference>
<keyword evidence="5" id="KW-1185">Reference proteome</keyword>
<name>A0A9P1GGX5_9DINO</name>
<feature type="compositionally biased region" description="Low complexity" evidence="1">
    <location>
        <begin position="101"/>
        <end position="128"/>
    </location>
</feature>
<gene>
    <name evidence="3" type="ORF">C1SCF055_LOCUS38176</name>
</gene>
<feature type="compositionally biased region" description="Basic residues" evidence="1">
    <location>
        <begin position="87"/>
        <end position="100"/>
    </location>
</feature>
<proteinExistence type="predicted"/>
<feature type="non-terminal residue" evidence="3">
    <location>
        <position position="1"/>
    </location>
</feature>
<feature type="signal peptide" evidence="2">
    <location>
        <begin position="1"/>
        <end position="26"/>
    </location>
</feature>
<evidence type="ECO:0000313" key="5">
    <source>
        <dbReference type="Proteomes" id="UP001152797"/>
    </source>
</evidence>
<protein>
    <submittedName>
        <fullName evidence="3">Uncharacterized protein</fullName>
    </submittedName>
</protein>
<dbReference type="EMBL" id="CAMXCT030005748">
    <property type="protein sequence ID" value="CAL4800492.1"/>
    <property type="molecule type" value="Genomic_DNA"/>
</dbReference>
<organism evidence="3">
    <name type="scientific">Cladocopium goreaui</name>
    <dbReference type="NCBI Taxonomy" id="2562237"/>
    <lineage>
        <taxon>Eukaryota</taxon>
        <taxon>Sar</taxon>
        <taxon>Alveolata</taxon>
        <taxon>Dinophyceae</taxon>
        <taxon>Suessiales</taxon>
        <taxon>Symbiodiniaceae</taxon>
        <taxon>Cladocopium</taxon>
    </lineage>
</organism>
<sequence>LSVSICLSLSVCLCLSLSVSIRLCQSLEHSSGQAFSSALPQHPAGVGGFHGLLPEIHGFQRRSLDVFHAPNASGTAVSSETPDKVAKAKVVKRRGPKRRPAAPVTPAPSEAPAVPSPAAVPSATTAVALRKKRKGRGSPPSQSSVPTGAPAPVPPATAAAPAAALAAEELAAARALVAELTIRGREACEAKLRSLADADTDATAQGPALAHCAERGLEVCVQLLLQMRAAPDSCGLRKVASSQV</sequence>
<feature type="chain" id="PRO_5043272788" evidence="2">
    <location>
        <begin position="27"/>
        <end position="244"/>
    </location>
</feature>
<dbReference type="EMBL" id="CAMXCT020005748">
    <property type="protein sequence ID" value="CAL1166555.1"/>
    <property type="molecule type" value="Genomic_DNA"/>
</dbReference>
<evidence type="ECO:0000313" key="3">
    <source>
        <dbReference type="EMBL" id="CAI4013180.1"/>
    </source>
</evidence>